<proteinExistence type="inferred from homology"/>
<feature type="domain" description="DNA methylase N-4/N-6" evidence="6">
    <location>
        <begin position="49"/>
        <end position="171"/>
    </location>
</feature>
<dbReference type="PRINTS" id="PR00508">
    <property type="entry name" value="S21N4MTFRASE"/>
</dbReference>
<evidence type="ECO:0000256" key="3">
    <source>
        <dbReference type="ARBA" id="ARBA00022679"/>
    </source>
</evidence>
<comment type="similarity">
    <text evidence="1 4">Belongs to the N(4)/N(6)-methyltransferase family.</text>
</comment>
<dbReference type="EC" id="2.1.1.-" evidence="4"/>
<dbReference type="SUPFAM" id="SSF53335">
    <property type="entry name" value="S-adenosyl-L-methionine-dependent methyltransferases"/>
    <property type="match status" value="1"/>
</dbReference>
<dbReference type="Proteomes" id="UP000002247">
    <property type="component" value="Chromosome"/>
</dbReference>
<name>D6ZAU7_SEGRD</name>
<feature type="domain" description="DNA methylase N-4/N-6" evidence="6">
    <location>
        <begin position="198"/>
        <end position="258"/>
    </location>
</feature>
<protein>
    <recommendedName>
        <fullName evidence="4">Methyltransferase</fullName>
        <ecNumber evidence="4">2.1.1.-</ecNumber>
    </recommendedName>
</protein>
<dbReference type="HOGENOM" id="CLU_024927_4_0_11"/>
<evidence type="ECO:0000256" key="2">
    <source>
        <dbReference type="ARBA" id="ARBA00022603"/>
    </source>
</evidence>
<dbReference type="Gene3D" id="3.40.50.150">
    <property type="entry name" value="Vaccinia Virus protein VP39"/>
    <property type="match status" value="1"/>
</dbReference>
<keyword evidence="2 7" id="KW-0489">Methyltransferase</keyword>
<dbReference type="GO" id="GO:0032259">
    <property type="term" value="P:methylation"/>
    <property type="evidence" value="ECO:0007669"/>
    <property type="project" value="UniProtKB-KW"/>
</dbReference>
<dbReference type="InterPro" id="IPR001091">
    <property type="entry name" value="RM_Methyltransferase"/>
</dbReference>
<evidence type="ECO:0000313" key="7">
    <source>
        <dbReference type="EMBL" id="ADG98833.1"/>
    </source>
</evidence>
<keyword evidence="3" id="KW-0808">Transferase</keyword>
<evidence type="ECO:0000256" key="4">
    <source>
        <dbReference type="RuleBase" id="RU362026"/>
    </source>
</evidence>
<dbReference type="PROSITE" id="PS00092">
    <property type="entry name" value="N6_MTASE"/>
    <property type="match status" value="1"/>
</dbReference>
<keyword evidence="8" id="KW-1185">Reference proteome</keyword>
<gene>
    <name evidence="7" type="ordered locus">Srot_2389</name>
</gene>
<dbReference type="RefSeq" id="WP_013139283.1">
    <property type="nucleotide sequence ID" value="NC_014168.1"/>
</dbReference>
<dbReference type="AlphaFoldDB" id="D6ZAU7"/>
<feature type="region of interest" description="Disordered" evidence="5">
    <location>
        <begin position="50"/>
        <end position="87"/>
    </location>
</feature>
<dbReference type="GO" id="GO:0008170">
    <property type="term" value="F:N-methyltransferase activity"/>
    <property type="evidence" value="ECO:0007669"/>
    <property type="project" value="InterPro"/>
</dbReference>
<evidence type="ECO:0000259" key="6">
    <source>
        <dbReference type="Pfam" id="PF01555"/>
    </source>
</evidence>
<dbReference type="KEGG" id="srt:Srot_2389"/>
<evidence type="ECO:0000256" key="5">
    <source>
        <dbReference type="SAM" id="MobiDB-lite"/>
    </source>
</evidence>
<dbReference type="Pfam" id="PF01555">
    <property type="entry name" value="N6_N4_Mtase"/>
    <property type="match status" value="2"/>
</dbReference>
<dbReference type="eggNOG" id="COG0863">
    <property type="taxonomic scope" value="Bacteria"/>
</dbReference>
<dbReference type="STRING" id="640132.Srot_2389"/>
<dbReference type="GO" id="GO:0003677">
    <property type="term" value="F:DNA binding"/>
    <property type="evidence" value="ECO:0007669"/>
    <property type="project" value="InterPro"/>
</dbReference>
<organism evidence="7 8">
    <name type="scientific">Segniliparus rotundus (strain ATCC BAA-972 / CDC 1076 / CIP 108378 / DSM 44985 / JCM 13578)</name>
    <dbReference type="NCBI Taxonomy" id="640132"/>
    <lineage>
        <taxon>Bacteria</taxon>
        <taxon>Bacillati</taxon>
        <taxon>Actinomycetota</taxon>
        <taxon>Actinomycetes</taxon>
        <taxon>Mycobacteriales</taxon>
        <taxon>Segniliparaceae</taxon>
        <taxon>Segniliparus</taxon>
    </lineage>
</organism>
<dbReference type="REBASE" id="26053">
    <property type="entry name" value="M.SroBORF2389P"/>
</dbReference>
<dbReference type="InterPro" id="IPR002052">
    <property type="entry name" value="DNA_methylase_N6_adenine_CS"/>
</dbReference>
<feature type="compositionally biased region" description="Polar residues" evidence="5">
    <location>
        <begin position="70"/>
        <end position="81"/>
    </location>
</feature>
<sequence>MLEQPNSPVLLAKAAAARGLEPILADHRAALVRGDAIALLRSLPDGSADAVVTDPPYSSGGGTQAERNKAPNQKYPQSGHSGQALPGFAGDNKDQYSHLVFQHLFLAEALRATRAAGACVVFTDWRQIHTAVIALQTAGWVYRGVIPWAKKNARPINARSFRHGCEYAVWGTNGPHDQIGHCTPLAGFVHASAPAPNKRVHVNQKPPEVMEHLVQIAPENGLVVDPFAGSGATGIAALAQGRRFLGCEHSPDIARTAAQRLQGALDQEEHAQAPMAA</sequence>
<dbReference type="InterPro" id="IPR029063">
    <property type="entry name" value="SAM-dependent_MTases_sf"/>
</dbReference>
<dbReference type="InterPro" id="IPR002941">
    <property type="entry name" value="DNA_methylase_N4/N6"/>
</dbReference>
<reference evidence="7 8" key="1">
    <citation type="journal article" date="2010" name="Stand. Genomic Sci.">
        <title>Complete genome sequence of Segniliparus rotundus type strain (CDC 1076).</title>
        <authorList>
            <person name="Sikorski J."/>
            <person name="Lapidus A."/>
            <person name="Copeland A."/>
            <person name="Misra M."/>
            <person name="Glavina Del Rio T."/>
            <person name="Nolan M."/>
            <person name="Lucas S."/>
            <person name="Chen F."/>
            <person name="Tice H."/>
            <person name="Cheng J.F."/>
            <person name="Jando M."/>
            <person name="Schneider S."/>
            <person name="Bruce D."/>
            <person name="Goodwin L."/>
            <person name="Pitluck S."/>
            <person name="Liolios K."/>
            <person name="Mikhailova N."/>
            <person name="Pati A."/>
            <person name="Ivanova N."/>
            <person name="Mavromatis K."/>
            <person name="Chen A."/>
            <person name="Palaniappan K."/>
            <person name="Chertkov O."/>
            <person name="Land M."/>
            <person name="Hauser L."/>
            <person name="Chang Y.J."/>
            <person name="Jeffries C.D."/>
            <person name="Brettin T."/>
            <person name="Detter J.C."/>
            <person name="Han C."/>
            <person name="Rohde M."/>
            <person name="Goker M."/>
            <person name="Bristow J."/>
            <person name="Eisen J.A."/>
            <person name="Markowitz V."/>
            <person name="Hugenholtz P."/>
            <person name="Kyrpides N.C."/>
            <person name="Klenk H.P."/>
        </authorList>
    </citation>
    <scope>NUCLEOTIDE SEQUENCE [LARGE SCALE GENOMIC DNA]</scope>
    <source>
        <strain evidence="8">ATCC BAA-972 / CDC 1076 / CIP 108378 / DSM 44985 / JCM 13578</strain>
    </source>
</reference>
<accession>D6ZAU7</accession>
<dbReference type="EMBL" id="CP001958">
    <property type="protein sequence ID" value="ADG98833.1"/>
    <property type="molecule type" value="Genomic_DNA"/>
</dbReference>
<evidence type="ECO:0000313" key="8">
    <source>
        <dbReference type="Proteomes" id="UP000002247"/>
    </source>
</evidence>
<evidence type="ECO:0000256" key="1">
    <source>
        <dbReference type="ARBA" id="ARBA00006594"/>
    </source>
</evidence>